<dbReference type="GO" id="GO:0004175">
    <property type="term" value="F:endopeptidase activity"/>
    <property type="evidence" value="ECO:0007669"/>
    <property type="project" value="UniProtKB-ARBA"/>
</dbReference>
<accession>A0ABD5XTJ3</accession>
<keyword evidence="4" id="KW-0378">Hydrolase</keyword>
<evidence type="ECO:0000256" key="2">
    <source>
        <dbReference type="SAM" id="Phobius"/>
    </source>
</evidence>
<keyword evidence="2" id="KW-0472">Membrane</keyword>
<organism evidence="4 5">
    <name type="scientific">Halobaculum litoreum</name>
    <dbReference type="NCBI Taxonomy" id="3031998"/>
    <lineage>
        <taxon>Archaea</taxon>
        <taxon>Methanobacteriati</taxon>
        <taxon>Methanobacteriota</taxon>
        <taxon>Stenosarchaea group</taxon>
        <taxon>Halobacteria</taxon>
        <taxon>Halobacteriales</taxon>
        <taxon>Haloferacaceae</taxon>
        <taxon>Halobaculum</taxon>
    </lineage>
</organism>
<feature type="transmembrane region" description="Helical" evidence="2">
    <location>
        <begin position="189"/>
        <end position="212"/>
    </location>
</feature>
<proteinExistence type="predicted"/>
<evidence type="ECO:0000259" key="3">
    <source>
        <dbReference type="Pfam" id="PF02517"/>
    </source>
</evidence>
<evidence type="ECO:0000313" key="4">
    <source>
        <dbReference type="EMBL" id="MFC7137911.1"/>
    </source>
</evidence>
<feature type="transmembrane region" description="Helical" evidence="2">
    <location>
        <begin position="219"/>
        <end position="239"/>
    </location>
</feature>
<dbReference type="Pfam" id="PF02517">
    <property type="entry name" value="Rce1-like"/>
    <property type="match status" value="1"/>
</dbReference>
<evidence type="ECO:0000313" key="5">
    <source>
        <dbReference type="Proteomes" id="UP001596368"/>
    </source>
</evidence>
<feature type="compositionally biased region" description="Low complexity" evidence="1">
    <location>
        <begin position="19"/>
        <end position="33"/>
    </location>
</feature>
<evidence type="ECO:0000256" key="1">
    <source>
        <dbReference type="SAM" id="MobiDB-lite"/>
    </source>
</evidence>
<dbReference type="EC" id="3.4.-.-" evidence="4"/>
<keyword evidence="5" id="KW-1185">Reference proteome</keyword>
<feature type="transmembrane region" description="Helical" evidence="2">
    <location>
        <begin position="245"/>
        <end position="266"/>
    </location>
</feature>
<feature type="region of interest" description="Disordered" evidence="1">
    <location>
        <begin position="1"/>
        <end position="146"/>
    </location>
</feature>
<name>A0ABD5XTJ3_9EURY</name>
<dbReference type="GO" id="GO:0080120">
    <property type="term" value="P:CAAX-box protein maturation"/>
    <property type="evidence" value="ECO:0007669"/>
    <property type="project" value="UniProtKB-ARBA"/>
</dbReference>
<gene>
    <name evidence="4" type="ORF">ACFQRB_18615</name>
</gene>
<dbReference type="InterPro" id="IPR003675">
    <property type="entry name" value="Rce1/LyrA-like_dom"/>
</dbReference>
<keyword evidence="2" id="KW-0812">Transmembrane</keyword>
<dbReference type="Proteomes" id="UP001596368">
    <property type="component" value="Unassembled WGS sequence"/>
</dbReference>
<comment type="caution">
    <text evidence="4">The sequence shown here is derived from an EMBL/GenBank/DDBJ whole genome shotgun (WGS) entry which is preliminary data.</text>
</comment>
<protein>
    <submittedName>
        <fullName evidence="4">CPBP family intramembrane glutamic endopeptidase</fullName>
        <ecNumber evidence="4">3.4.-.-</ecNumber>
    </submittedName>
</protein>
<reference evidence="4 5" key="1">
    <citation type="journal article" date="2019" name="Int. J. Syst. Evol. Microbiol.">
        <title>The Global Catalogue of Microorganisms (GCM) 10K type strain sequencing project: providing services to taxonomists for standard genome sequencing and annotation.</title>
        <authorList>
            <consortium name="The Broad Institute Genomics Platform"/>
            <consortium name="The Broad Institute Genome Sequencing Center for Infectious Disease"/>
            <person name="Wu L."/>
            <person name="Ma J."/>
        </authorList>
    </citation>
    <scope>NUCLEOTIDE SEQUENCE [LARGE SCALE GENOMIC DNA]</scope>
    <source>
        <strain evidence="4 5">DT92</strain>
    </source>
</reference>
<feature type="compositionally biased region" description="Low complexity" evidence="1">
    <location>
        <begin position="127"/>
        <end position="141"/>
    </location>
</feature>
<sequence length="267" mass="27513">MTLTETVAARRPPPAPCDGSARCSGSASSASRPSPRRRCSEAASPNRSPRSRPRSCSSSCRSSRPCCSRSPSSWGSTPPRAWGCARGSVTGRAATRRRSPASPPRYGRRWRSAGSPASSCWRPGRCSGPRAPSPGRARPSAPCSPGCRCGSSTAGSPRKLLRWGLMSGVAAALARLVGGERGRLSPSVAWAAIGVAAVLFGVGHLPAAAALYGALTPDVVAFVVLGNALGGLAYGWLFYRYSLEAAMVGHAATHVVFVAVSLVLVVA</sequence>
<dbReference type="AlphaFoldDB" id="A0ABD5XTJ3"/>
<feature type="domain" description="CAAX prenyl protease 2/Lysostaphin resistance protein A-like" evidence="3">
    <location>
        <begin position="187"/>
        <end position="254"/>
    </location>
</feature>
<dbReference type="EMBL" id="JBHSZG010000008">
    <property type="protein sequence ID" value="MFC7137911.1"/>
    <property type="molecule type" value="Genomic_DNA"/>
</dbReference>
<feature type="compositionally biased region" description="Low complexity" evidence="1">
    <location>
        <begin position="41"/>
        <end position="73"/>
    </location>
</feature>
<keyword evidence="2" id="KW-1133">Transmembrane helix</keyword>